<feature type="transmembrane region" description="Helical" evidence="2">
    <location>
        <begin position="382"/>
        <end position="405"/>
    </location>
</feature>
<name>A0A917GQ66_9MICC</name>
<feature type="domain" description="Acyltransferase 3" evidence="3">
    <location>
        <begin position="25"/>
        <end position="391"/>
    </location>
</feature>
<dbReference type="InterPro" id="IPR050879">
    <property type="entry name" value="Acyltransferase_3"/>
</dbReference>
<dbReference type="AlphaFoldDB" id="A0A917GQ66"/>
<keyword evidence="2" id="KW-0812">Transmembrane</keyword>
<dbReference type="GO" id="GO:0016020">
    <property type="term" value="C:membrane"/>
    <property type="evidence" value="ECO:0007669"/>
    <property type="project" value="TreeGrafter"/>
</dbReference>
<feature type="transmembrane region" description="Helical" evidence="2">
    <location>
        <begin position="184"/>
        <end position="205"/>
    </location>
</feature>
<feature type="transmembrane region" description="Helical" evidence="2">
    <location>
        <begin position="50"/>
        <end position="68"/>
    </location>
</feature>
<dbReference type="InterPro" id="IPR002656">
    <property type="entry name" value="Acyl_transf_3_dom"/>
</dbReference>
<dbReference type="PANTHER" id="PTHR23028:SF53">
    <property type="entry name" value="ACYL_TRANSF_3 DOMAIN-CONTAINING PROTEIN"/>
    <property type="match status" value="1"/>
</dbReference>
<feature type="domain" description="SGNH" evidence="4">
    <location>
        <begin position="504"/>
        <end position="724"/>
    </location>
</feature>
<protein>
    <submittedName>
        <fullName evidence="5">Acyltransferase</fullName>
    </submittedName>
</protein>
<feature type="region of interest" description="Disordered" evidence="1">
    <location>
        <begin position="1"/>
        <end position="23"/>
    </location>
</feature>
<keyword evidence="5" id="KW-0808">Transferase</keyword>
<feature type="transmembrane region" description="Helical" evidence="2">
    <location>
        <begin position="426"/>
        <end position="446"/>
    </location>
</feature>
<reference evidence="5" key="1">
    <citation type="journal article" date="2014" name="Int. J. Syst. Evol. Microbiol.">
        <title>Complete genome sequence of Corynebacterium casei LMG S-19264T (=DSM 44701T), isolated from a smear-ripened cheese.</title>
        <authorList>
            <consortium name="US DOE Joint Genome Institute (JGI-PGF)"/>
            <person name="Walter F."/>
            <person name="Albersmeier A."/>
            <person name="Kalinowski J."/>
            <person name="Ruckert C."/>
        </authorList>
    </citation>
    <scope>NUCLEOTIDE SEQUENCE</scope>
    <source>
        <strain evidence="5">CGMCC 1.12187</strain>
    </source>
</reference>
<evidence type="ECO:0000259" key="3">
    <source>
        <dbReference type="Pfam" id="PF01757"/>
    </source>
</evidence>
<evidence type="ECO:0000256" key="1">
    <source>
        <dbReference type="SAM" id="MobiDB-lite"/>
    </source>
</evidence>
<keyword evidence="5" id="KW-0012">Acyltransferase</keyword>
<feature type="transmembrane region" description="Helical" evidence="2">
    <location>
        <begin position="308"/>
        <end position="332"/>
    </location>
</feature>
<keyword evidence="2" id="KW-0472">Membrane</keyword>
<keyword evidence="2" id="KW-1133">Transmembrane helix</keyword>
<gene>
    <name evidence="5" type="ORF">GCM10011374_15290</name>
</gene>
<proteinExistence type="predicted"/>
<feature type="transmembrane region" description="Helical" evidence="2">
    <location>
        <begin position="353"/>
        <end position="370"/>
    </location>
</feature>
<accession>A0A917GQ66</accession>
<sequence length="737" mass="77308">MTLLTAERTRAARPPAPGRPARRPEIQGLRGVAVLLVVAFHVWTDRVSGGVDVFFVLSAFLLTGSFARRIERGGPLELRAYWLRTFSRLIGPLAVMLLAVLAAVLVLYPPSRWDTLIGHAWGSLLYVQNWVLAAEAVDYYAGGGAASTPLQHTWSLSLQGQVFLVWPLLLAGTAWAARRTGLRFRSLAAGVFGAVLASSLAWSVLSTAAEPEGAYFSSFTRAWEFALGSLAALAVAALPPGAGPGSARRFPERATGAATGATAGDAARKALTTPLGAALTTALAAGLGWAGLAAVVATPFLIDAQTRFPGAVALAPTVGAAAVLLAGAVVHGSPAGVDRLLAARPLTWIGDRAYGIYLWHWPLLITYALLLPGESVPVLHGLGVLAASLVLTRATAPLTRLPAVLARAGRALARRPRSTVGDLARLVATVVLVAVPVGTAHGGTVLREAQLQAVERSAENYPGAAVLRGDAIAPTGVPAVPTAAEREGEWGETGVECAPEDGADLIGELGDCWTVGPTDGSEPERTLVVIGDSHAMQLLTPINRAAEQHGWKVVSYLRMGCRYAAEPAEPAEQDGQDDGCAAFNAAARDAALAQAPDAVLTIGTRSLAAAPHEELVSGYEEGVGAFLEAGVPVVAFRDNPRFSYDMFECVEVFGAQHPRCNVPRSEALLPVNPLLEVAARHEQLHVVDLTDRLCTEDVCPSVIGNVVVYRDLDHVTSAYGATMTPDVSERLRSTLGW</sequence>
<feature type="transmembrane region" description="Helical" evidence="2">
    <location>
        <begin position="277"/>
        <end position="302"/>
    </location>
</feature>
<dbReference type="InterPro" id="IPR043968">
    <property type="entry name" value="SGNH"/>
</dbReference>
<feature type="transmembrane region" description="Helical" evidence="2">
    <location>
        <begin position="28"/>
        <end position="44"/>
    </location>
</feature>
<dbReference type="EMBL" id="BMEQ01000006">
    <property type="protein sequence ID" value="GGG53341.1"/>
    <property type="molecule type" value="Genomic_DNA"/>
</dbReference>
<dbReference type="Pfam" id="PF19040">
    <property type="entry name" value="SGNH"/>
    <property type="match status" value="1"/>
</dbReference>
<feature type="transmembrane region" description="Helical" evidence="2">
    <location>
        <begin position="225"/>
        <end position="243"/>
    </location>
</feature>
<dbReference type="GO" id="GO:0009103">
    <property type="term" value="P:lipopolysaccharide biosynthetic process"/>
    <property type="evidence" value="ECO:0007669"/>
    <property type="project" value="TreeGrafter"/>
</dbReference>
<dbReference type="Proteomes" id="UP000638848">
    <property type="component" value="Unassembled WGS sequence"/>
</dbReference>
<reference evidence="5" key="2">
    <citation type="submission" date="2020-09" db="EMBL/GenBank/DDBJ databases">
        <authorList>
            <person name="Sun Q."/>
            <person name="Zhou Y."/>
        </authorList>
    </citation>
    <scope>NUCLEOTIDE SEQUENCE</scope>
    <source>
        <strain evidence="5">CGMCC 1.12187</strain>
    </source>
</reference>
<evidence type="ECO:0000313" key="6">
    <source>
        <dbReference type="Proteomes" id="UP000638848"/>
    </source>
</evidence>
<feature type="transmembrane region" description="Helical" evidence="2">
    <location>
        <begin position="158"/>
        <end position="177"/>
    </location>
</feature>
<organism evidence="5 6">
    <name type="scientific">Kocuria dechangensis</name>
    <dbReference type="NCBI Taxonomy" id="1176249"/>
    <lineage>
        <taxon>Bacteria</taxon>
        <taxon>Bacillati</taxon>
        <taxon>Actinomycetota</taxon>
        <taxon>Actinomycetes</taxon>
        <taxon>Micrococcales</taxon>
        <taxon>Micrococcaceae</taxon>
        <taxon>Kocuria</taxon>
    </lineage>
</organism>
<feature type="transmembrane region" description="Helical" evidence="2">
    <location>
        <begin position="89"/>
        <end position="108"/>
    </location>
</feature>
<dbReference type="Pfam" id="PF01757">
    <property type="entry name" value="Acyl_transf_3"/>
    <property type="match status" value="1"/>
</dbReference>
<dbReference type="RefSeq" id="WP_188535862.1">
    <property type="nucleotide sequence ID" value="NZ_BMEQ01000006.1"/>
</dbReference>
<evidence type="ECO:0000256" key="2">
    <source>
        <dbReference type="SAM" id="Phobius"/>
    </source>
</evidence>
<evidence type="ECO:0000259" key="4">
    <source>
        <dbReference type="Pfam" id="PF19040"/>
    </source>
</evidence>
<dbReference type="PANTHER" id="PTHR23028">
    <property type="entry name" value="ACETYLTRANSFERASE"/>
    <property type="match status" value="1"/>
</dbReference>
<keyword evidence="6" id="KW-1185">Reference proteome</keyword>
<dbReference type="GO" id="GO:0016747">
    <property type="term" value="F:acyltransferase activity, transferring groups other than amino-acyl groups"/>
    <property type="evidence" value="ECO:0007669"/>
    <property type="project" value="InterPro"/>
</dbReference>
<comment type="caution">
    <text evidence="5">The sequence shown here is derived from an EMBL/GenBank/DDBJ whole genome shotgun (WGS) entry which is preliminary data.</text>
</comment>
<evidence type="ECO:0000313" key="5">
    <source>
        <dbReference type="EMBL" id="GGG53341.1"/>
    </source>
</evidence>